<keyword evidence="3" id="KW-1185">Reference proteome</keyword>
<evidence type="ECO:0000313" key="2">
    <source>
        <dbReference type="EMBL" id="CAK0844040.1"/>
    </source>
</evidence>
<accession>A0ABN9TEY1</accession>
<comment type="caution">
    <text evidence="2">The sequence shown here is derived from an EMBL/GenBank/DDBJ whole genome shotgun (WGS) entry which is preliminary data.</text>
</comment>
<protein>
    <recommendedName>
        <fullName evidence="4">Phospholipase B-like</fullName>
    </recommendedName>
</protein>
<sequence length="176" mass="20053">MMGDDARSHWARLLWRRLAPEAAARLAWHLRCAGAELSECAVCRGRRVTLEQLEEHLVSLGHLANLAMSVSHAAAEEGVSWYDRAGGEHGDRVQHFVGLQGRAWFNHITGESDSTLNDGVVARPEWTCYDYAQAHQPMYWYHEPTRRYFEVHEDPSAPAAERRSSGRDRGVWHHVD</sequence>
<organism evidence="2 3">
    <name type="scientific">Prorocentrum cordatum</name>
    <dbReference type="NCBI Taxonomy" id="2364126"/>
    <lineage>
        <taxon>Eukaryota</taxon>
        <taxon>Sar</taxon>
        <taxon>Alveolata</taxon>
        <taxon>Dinophyceae</taxon>
        <taxon>Prorocentrales</taxon>
        <taxon>Prorocentraceae</taxon>
        <taxon>Prorocentrum</taxon>
    </lineage>
</organism>
<evidence type="ECO:0008006" key="4">
    <source>
        <dbReference type="Google" id="ProtNLM"/>
    </source>
</evidence>
<gene>
    <name evidence="2" type="ORF">PCOR1329_LOCUS38211</name>
</gene>
<proteinExistence type="predicted"/>
<name>A0ABN9TEY1_9DINO</name>
<reference evidence="2" key="1">
    <citation type="submission" date="2023-10" db="EMBL/GenBank/DDBJ databases">
        <authorList>
            <person name="Chen Y."/>
            <person name="Shah S."/>
            <person name="Dougan E. K."/>
            <person name="Thang M."/>
            <person name="Chan C."/>
        </authorList>
    </citation>
    <scope>NUCLEOTIDE SEQUENCE [LARGE SCALE GENOMIC DNA]</scope>
</reference>
<feature type="region of interest" description="Disordered" evidence="1">
    <location>
        <begin position="154"/>
        <end position="176"/>
    </location>
</feature>
<evidence type="ECO:0000313" key="3">
    <source>
        <dbReference type="Proteomes" id="UP001189429"/>
    </source>
</evidence>
<evidence type="ECO:0000256" key="1">
    <source>
        <dbReference type="SAM" id="MobiDB-lite"/>
    </source>
</evidence>
<dbReference type="EMBL" id="CAUYUJ010014626">
    <property type="protein sequence ID" value="CAK0844040.1"/>
    <property type="molecule type" value="Genomic_DNA"/>
</dbReference>
<dbReference type="Proteomes" id="UP001189429">
    <property type="component" value="Unassembled WGS sequence"/>
</dbReference>